<reference evidence="8 9" key="1">
    <citation type="submission" date="2016-10" db="EMBL/GenBank/DDBJ databases">
        <authorList>
            <person name="de Groot N.N."/>
        </authorList>
    </citation>
    <scope>NUCLEOTIDE SEQUENCE [LARGE SCALE GENOMIC DNA]</scope>
    <source>
        <strain evidence="8 9">ATCC BAA-466</strain>
    </source>
</reference>
<dbReference type="STRING" id="120956.SAMN05421791_10433"/>
<dbReference type="InterPro" id="IPR001626">
    <property type="entry name" value="ABC_TroCD"/>
</dbReference>
<sequence length="275" mass="30320">MEMFQYDFIQRAFIAGLAMSFITPILGLFLILRRQSLMADTLSHISLAGVALGIIIGIQPTYSTIFVVVLASLGIEYLRTVYRHFTEISVALMMSTGMALALFLLSFNSSSGVFKVDQYLFGSIILIQDQEVYLLIGLAIVIISLYAIFRKPLYIISFDETTAKTVGLPVRFISTCFSILTGIAISIMMPIVGVLLVSALIVIPSSTAIRISRSFNQAIAIGVGINVIGIFLGLFASYRMDTPPGASITLIFILIFIIVVVAQRTQRIFRNYHHK</sequence>
<keyword evidence="4 7" id="KW-1133">Transmembrane helix</keyword>
<dbReference type="InterPro" id="IPR037294">
    <property type="entry name" value="ABC_BtuC-like"/>
</dbReference>
<evidence type="ECO:0000256" key="3">
    <source>
        <dbReference type="ARBA" id="ARBA00022692"/>
    </source>
</evidence>
<evidence type="ECO:0000313" key="8">
    <source>
        <dbReference type="EMBL" id="SDG22682.1"/>
    </source>
</evidence>
<feature type="transmembrane region" description="Helical" evidence="7">
    <location>
        <begin position="177"/>
        <end position="203"/>
    </location>
</feature>
<keyword evidence="6" id="KW-0813">Transport</keyword>
<dbReference type="CDD" id="cd06550">
    <property type="entry name" value="TM_ABC_iron-siderophores_like"/>
    <property type="match status" value="1"/>
</dbReference>
<evidence type="ECO:0000256" key="2">
    <source>
        <dbReference type="ARBA" id="ARBA00008034"/>
    </source>
</evidence>
<comment type="similarity">
    <text evidence="2 6">Belongs to the ABC-3 integral membrane protein family.</text>
</comment>
<keyword evidence="3 6" id="KW-0812">Transmembrane</keyword>
<dbReference type="OrthoDB" id="9798540at2"/>
<evidence type="ECO:0000313" key="9">
    <source>
        <dbReference type="Proteomes" id="UP000199708"/>
    </source>
</evidence>
<dbReference type="AlphaFoldDB" id="A0A1G7SIF5"/>
<keyword evidence="5 7" id="KW-0472">Membrane</keyword>
<evidence type="ECO:0000256" key="5">
    <source>
        <dbReference type="ARBA" id="ARBA00023136"/>
    </source>
</evidence>
<organism evidence="8 9">
    <name type="scientific">Facklamia miroungae</name>
    <dbReference type="NCBI Taxonomy" id="120956"/>
    <lineage>
        <taxon>Bacteria</taxon>
        <taxon>Bacillati</taxon>
        <taxon>Bacillota</taxon>
        <taxon>Bacilli</taxon>
        <taxon>Lactobacillales</taxon>
        <taxon>Aerococcaceae</taxon>
        <taxon>Facklamia</taxon>
    </lineage>
</organism>
<comment type="subcellular location">
    <subcellularLocation>
        <location evidence="6">Cell membrane</location>
        <topology evidence="6">Multi-pass membrane protein</topology>
    </subcellularLocation>
    <subcellularLocation>
        <location evidence="1">Membrane</location>
        <topology evidence="1">Multi-pass membrane protein</topology>
    </subcellularLocation>
</comment>
<evidence type="ECO:0000256" key="1">
    <source>
        <dbReference type="ARBA" id="ARBA00004141"/>
    </source>
</evidence>
<dbReference type="Pfam" id="PF00950">
    <property type="entry name" value="ABC-3"/>
    <property type="match status" value="1"/>
</dbReference>
<dbReference type="PANTHER" id="PTHR30477:SF0">
    <property type="entry name" value="METAL TRANSPORT SYSTEM MEMBRANE PROTEIN TM_0125-RELATED"/>
    <property type="match status" value="1"/>
</dbReference>
<evidence type="ECO:0000256" key="7">
    <source>
        <dbReference type="SAM" id="Phobius"/>
    </source>
</evidence>
<dbReference type="SUPFAM" id="SSF81345">
    <property type="entry name" value="ABC transporter involved in vitamin B12 uptake, BtuC"/>
    <property type="match status" value="1"/>
</dbReference>
<evidence type="ECO:0000256" key="4">
    <source>
        <dbReference type="ARBA" id="ARBA00022989"/>
    </source>
</evidence>
<feature type="transmembrane region" description="Helical" evidence="7">
    <location>
        <begin position="12"/>
        <end position="32"/>
    </location>
</feature>
<evidence type="ECO:0000256" key="6">
    <source>
        <dbReference type="RuleBase" id="RU003943"/>
    </source>
</evidence>
<accession>A0A1G7SIF5</accession>
<feature type="transmembrane region" description="Helical" evidence="7">
    <location>
        <begin position="215"/>
        <end position="238"/>
    </location>
</feature>
<gene>
    <name evidence="8" type="ORF">SAMN05421791_10433</name>
</gene>
<dbReference type="RefSeq" id="WP_090289726.1">
    <property type="nucleotide sequence ID" value="NZ_FNCK01000004.1"/>
</dbReference>
<feature type="transmembrane region" description="Helical" evidence="7">
    <location>
        <begin position="85"/>
        <end position="105"/>
    </location>
</feature>
<protein>
    <submittedName>
        <fullName evidence="8">Zinc transport system permease protein</fullName>
    </submittedName>
</protein>
<feature type="transmembrane region" description="Helical" evidence="7">
    <location>
        <begin position="132"/>
        <end position="149"/>
    </location>
</feature>
<proteinExistence type="inferred from homology"/>
<dbReference type="GO" id="GO:0010043">
    <property type="term" value="P:response to zinc ion"/>
    <property type="evidence" value="ECO:0007669"/>
    <property type="project" value="TreeGrafter"/>
</dbReference>
<dbReference type="GO" id="GO:0055085">
    <property type="term" value="P:transmembrane transport"/>
    <property type="evidence" value="ECO:0007669"/>
    <property type="project" value="InterPro"/>
</dbReference>
<dbReference type="EMBL" id="FNCK01000004">
    <property type="protein sequence ID" value="SDG22682.1"/>
    <property type="molecule type" value="Genomic_DNA"/>
</dbReference>
<dbReference type="Gene3D" id="1.10.3470.10">
    <property type="entry name" value="ABC transporter involved in vitamin B12 uptake, BtuC"/>
    <property type="match status" value="1"/>
</dbReference>
<dbReference type="Proteomes" id="UP000199708">
    <property type="component" value="Unassembled WGS sequence"/>
</dbReference>
<dbReference type="PANTHER" id="PTHR30477">
    <property type="entry name" value="ABC-TRANSPORTER METAL-BINDING PROTEIN"/>
    <property type="match status" value="1"/>
</dbReference>
<feature type="transmembrane region" description="Helical" evidence="7">
    <location>
        <begin position="244"/>
        <end position="262"/>
    </location>
</feature>
<dbReference type="GO" id="GO:0043190">
    <property type="term" value="C:ATP-binding cassette (ABC) transporter complex"/>
    <property type="evidence" value="ECO:0007669"/>
    <property type="project" value="InterPro"/>
</dbReference>
<feature type="transmembrane region" description="Helical" evidence="7">
    <location>
        <begin position="44"/>
        <end position="73"/>
    </location>
</feature>
<name>A0A1G7SIF5_9LACT</name>
<keyword evidence="9" id="KW-1185">Reference proteome</keyword>